<dbReference type="EMBL" id="BMHE01000011">
    <property type="protein sequence ID" value="GFZ80141.1"/>
    <property type="molecule type" value="Genomic_DNA"/>
</dbReference>
<proteinExistence type="predicted"/>
<name>A0ABQ1EPI3_9BACL</name>
<keyword evidence="2" id="KW-1185">Reference proteome</keyword>
<accession>A0ABQ1EPI3</accession>
<sequence length="70" mass="7804">MKRLISEGGLANFLIDVHHKVLCSGGFWSQGAFNELYDAYRPENGYFGGLMNGVGATRYFIGRMVIICLK</sequence>
<evidence type="ECO:0000313" key="1">
    <source>
        <dbReference type="EMBL" id="GFZ80141.1"/>
    </source>
</evidence>
<reference evidence="2" key="1">
    <citation type="journal article" date="2019" name="Int. J. Syst. Evol. Microbiol.">
        <title>The Global Catalogue of Microorganisms (GCM) 10K type strain sequencing project: providing services to taxonomists for standard genome sequencing and annotation.</title>
        <authorList>
            <consortium name="The Broad Institute Genomics Platform"/>
            <consortium name="The Broad Institute Genome Sequencing Center for Infectious Disease"/>
            <person name="Wu L."/>
            <person name="Ma J."/>
        </authorList>
    </citation>
    <scope>NUCLEOTIDE SEQUENCE [LARGE SCALE GENOMIC DNA]</scope>
    <source>
        <strain evidence="2">CGMCC 1.15043</strain>
    </source>
</reference>
<comment type="caution">
    <text evidence="1">The sequence shown here is derived from an EMBL/GenBank/DDBJ whole genome shotgun (WGS) entry which is preliminary data.</text>
</comment>
<dbReference type="Proteomes" id="UP000615455">
    <property type="component" value="Unassembled WGS sequence"/>
</dbReference>
<organism evidence="1 2">
    <name type="scientific">Paenibacillus marchantiophytorum</name>
    <dbReference type="NCBI Taxonomy" id="1619310"/>
    <lineage>
        <taxon>Bacteria</taxon>
        <taxon>Bacillati</taxon>
        <taxon>Bacillota</taxon>
        <taxon>Bacilli</taxon>
        <taxon>Bacillales</taxon>
        <taxon>Paenibacillaceae</taxon>
        <taxon>Paenibacillus</taxon>
    </lineage>
</organism>
<gene>
    <name evidence="1" type="ORF">GCM10008018_27160</name>
</gene>
<protein>
    <submittedName>
        <fullName evidence="1">Uncharacterized protein</fullName>
    </submittedName>
</protein>
<evidence type="ECO:0000313" key="2">
    <source>
        <dbReference type="Proteomes" id="UP000615455"/>
    </source>
</evidence>